<organism evidence="1 2">
    <name type="scientific">Artomyces pyxidatus</name>
    <dbReference type="NCBI Taxonomy" id="48021"/>
    <lineage>
        <taxon>Eukaryota</taxon>
        <taxon>Fungi</taxon>
        <taxon>Dikarya</taxon>
        <taxon>Basidiomycota</taxon>
        <taxon>Agaricomycotina</taxon>
        <taxon>Agaricomycetes</taxon>
        <taxon>Russulales</taxon>
        <taxon>Auriscalpiaceae</taxon>
        <taxon>Artomyces</taxon>
    </lineage>
</organism>
<name>A0ACB8T7A2_9AGAM</name>
<proteinExistence type="predicted"/>
<comment type="caution">
    <text evidence="1">The sequence shown here is derived from an EMBL/GenBank/DDBJ whole genome shotgun (WGS) entry which is preliminary data.</text>
</comment>
<dbReference type="EMBL" id="MU277198">
    <property type="protein sequence ID" value="KAI0064654.1"/>
    <property type="molecule type" value="Genomic_DNA"/>
</dbReference>
<evidence type="ECO:0000313" key="1">
    <source>
        <dbReference type="EMBL" id="KAI0064654.1"/>
    </source>
</evidence>
<dbReference type="Proteomes" id="UP000814140">
    <property type="component" value="Unassembled WGS sequence"/>
</dbReference>
<evidence type="ECO:0000313" key="2">
    <source>
        <dbReference type="Proteomes" id="UP000814140"/>
    </source>
</evidence>
<protein>
    <submittedName>
        <fullName evidence="1">PAP2-domain-containing protein</fullName>
    </submittedName>
</protein>
<sequence>MPRMSRYDRVNDGSGTYSLQSFLPGEPQSGVQVPYLSRANRSAFSPEREKEKGKLRELAVSYAPDWVVIVVLAAVFFLLLDYVPGFKREFSVTDTSLSHTFAVHERVPSVALYLIALVAPIALQWAVNLVLIRSWWDAHSSALGLVLGFSLTGAITQFVKLTVGRPRPDLLARCLPTPGTVDPIFGLSTIAICNPTSLSRLEDGFKSFPSGHSSLSFAGLGFFALYLAGKTHLFDKRGHVAKAWLSLIPLSAAALVAISRTMDYRHHWQDVTAGSLLGFTIAYFAYRQYYPSLSSEVSHTPYPPRTQRSEPVLPVHRAAASRS</sequence>
<gene>
    <name evidence="1" type="ORF">BV25DRAFT_273242</name>
</gene>
<keyword evidence="2" id="KW-1185">Reference proteome</keyword>
<reference evidence="1" key="1">
    <citation type="submission" date="2021-03" db="EMBL/GenBank/DDBJ databases">
        <authorList>
            <consortium name="DOE Joint Genome Institute"/>
            <person name="Ahrendt S."/>
            <person name="Looney B.P."/>
            <person name="Miyauchi S."/>
            <person name="Morin E."/>
            <person name="Drula E."/>
            <person name="Courty P.E."/>
            <person name="Chicoki N."/>
            <person name="Fauchery L."/>
            <person name="Kohler A."/>
            <person name="Kuo A."/>
            <person name="Labutti K."/>
            <person name="Pangilinan J."/>
            <person name="Lipzen A."/>
            <person name="Riley R."/>
            <person name="Andreopoulos W."/>
            <person name="He G."/>
            <person name="Johnson J."/>
            <person name="Barry K.W."/>
            <person name="Grigoriev I.V."/>
            <person name="Nagy L."/>
            <person name="Hibbett D."/>
            <person name="Henrissat B."/>
            <person name="Matheny P.B."/>
            <person name="Labbe J."/>
            <person name="Martin F."/>
        </authorList>
    </citation>
    <scope>NUCLEOTIDE SEQUENCE</scope>
    <source>
        <strain evidence="1">HHB10654</strain>
    </source>
</reference>
<accession>A0ACB8T7A2</accession>
<reference evidence="1" key="2">
    <citation type="journal article" date="2022" name="New Phytol.">
        <title>Evolutionary transition to the ectomycorrhizal habit in the genomes of a hyperdiverse lineage of mushroom-forming fungi.</title>
        <authorList>
            <person name="Looney B."/>
            <person name="Miyauchi S."/>
            <person name="Morin E."/>
            <person name="Drula E."/>
            <person name="Courty P.E."/>
            <person name="Kohler A."/>
            <person name="Kuo A."/>
            <person name="LaButti K."/>
            <person name="Pangilinan J."/>
            <person name="Lipzen A."/>
            <person name="Riley R."/>
            <person name="Andreopoulos W."/>
            <person name="He G."/>
            <person name="Johnson J."/>
            <person name="Nolan M."/>
            <person name="Tritt A."/>
            <person name="Barry K.W."/>
            <person name="Grigoriev I.V."/>
            <person name="Nagy L.G."/>
            <person name="Hibbett D."/>
            <person name="Henrissat B."/>
            <person name="Matheny P.B."/>
            <person name="Labbe J."/>
            <person name="Martin F.M."/>
        </authorList>
    </citation>
    <scope>NUCLEOTIDE SEQUENCE</scope>
    <source>
        <strain evidence="1">HHB10654</strain>
    </source>
</reference>